<reference evidence="2" key="1">
    <citation type="journal article" date="2015" name="Sci. Adv.">
        <title>Recurrent DNA virus domestication leading to different parasite virulence strategies.</title>
        <authorList>
            <person name="Pichon A."/>
            <person name="Bezier A."/>
            <person name="Urbach S."/>
            <person name="Aury J.M."/>
            <person name="Jouan V."/>
            <person name="Ravallec M."/>
            <person name="Guy J."/>
            <person name="Cousserans F."/>
            <person name="Theze J."/>
            <person name="Gauthier J."/>
            <person name="Demettre E."/>
            <person name="Schmieder S."/>
            <person name="Wurmser F."/>
            <person name="Sibut V."/>
            <person name="Poirie M."/>
            <person name="Colinet D."/>
            <person name="da Silva C."/>
            <person name="Couloux A."/>
            <person name="Barbe V."/>
            <person name="Drezen J.M."/>
            <person name="Volkoff A.N."/>
        </authorList>
    </citation>
    <scope>NUCLEOTIDE SEQUENCE</scope>
</reference>
<keyword evidence="1" id="KW-0812">Transmembrane</keyword>
<dbReference type="AlphaFoldDB" id="A0A0U1ZI64"/>
<name>A0A0U1ZI64_9HYME</name>
<organism evidence="2">
    <name type="scientific">Venturia canescens</name>
    <dbReference type="NCBI Taxonomy" id="32260"/>
    <lineage>
        <taxon>Eukaryota</taxon>
        <taxon>Metazoa</taxon>
        <taxon>Ecdysozoa</taxon>
        <taxon>Arthropoda</taxon>
        <taxon>Hexapoda</taxon>
        <taxon>Insecta</taxon>
        <taxon>Pterygota</taxon>
        <taxon>Neoptera</taxon>
        <taxon>Endopterygota</taxon>
        <taxon>Hymenoptera</taxon>
        <taxon>Apocrita</taxon>
        <taxon>Ichneumonoidea</taxon>
        <taxon>Ichneumonidae</taxon>
        <taxon>Campopleginae</taxon>
        <taxon>Dusona group</taxon>
        <taxon>Venturia</taxon>
    </lineage>
</organism>
<protein>
    <submittedName>
        <fullName evidence="2">Uncharacterized protein</fullName>
    </submittedName>
</protein>
<evidence type="ECO:0000313" key="2">
    <source>
        <dbReference type="EMBL" id="AJZ73130.1"/>
    </source>
</evidence>
<sequence length="76" mass="8505">MAEIVKSDESKDSRFKDIVREQLGENGLTLMVNLSFLFVTCLVFIVLIMIAFLVSQPKELGLMLELKAPALLASIY</sequence>
<keyword evidence="1" id="KW-0472">Membrane</keyword>
<keyword evidence="1" id="KW-1133">Transmembrane helix</keyword>
<dbReference type="EMBL" id="KP972599">
    <property type="protein sequence ID" value="AJZ73130.1"/>
    <property type="molecule type" value="Genomic_DNA"/>
</dbReference>
<evidence type="ECO:0000256" key="1">
    <source>
        <dbReference type="SAM" id="Phobius"/>
    </source>
</evidence>
<accession>A0A0U1ZI64</accession>
<feature type="transmembrane region" description="Helical" evidence="1">
    <location>
        <begin position="30"/>
        <end position="54"/>
    </location>
</feature>
<proteinExistence type="predicted"/>